<dbReference type="GO" id="GO:0046930">
    <property type="term" value="C:pore complex"/>
    <property type="evidence" value="ECO:0007669"/>
    <property type="project" value="UniProtKB-KW"/>
</dbReference>
<dbReference type="Gene3D" id="2.40.160.10">
    <property type="entry name" value="Porin"/>
    <property type="match status" value="1"/>
</dbReference>
<evidence type="ECO:0000256" key="3">
    <source>
        <dbReference type="ARBA" id="ARBA00011233"/>
    </source>
</evidence>
<dbReference type="InterPro" id="IPR023614">
    <property type="entry name" value="Porin_dom_sf"/>
</dbReference>
<dbReference type="GO" id="GO:0009279">
    <property type="term" value="C:cell outer membrane"/>
    <property type="evidence" value="ECO:0007669"/>
    <property type="project" value="UniProtKB-SubCell"/>
</dbReference>
<evidence type="ECO:0000313" key="15">
    <source>
        <dbReference type="Proteomes" id="UP000214610"/>
    </source>
</evidence>
<feature type="signal peptide" evidence="12">
    <location>
        <begin position="1"/>
        <end position="22"/>
    </location>
</feature>
<feature type="chain" id="PRO_5011306127" evidence="12">
    <location>
        <begin position="23"/>
        <end position="365"/>
    </location>
</feature>
<keyword evidence="9" id="KW-0626">Porin</keyword>
<proteinExistence type="inferred from homology"/>
<sequence>MNLHHYAASAGFALLAISTAMASSVTIYGRIDTGVVYNNYGGDTHKPSTVSMESGLNTASRIGIRGIEEINSDISVQFRLENRFASDTGALKGGSKGDKIFEGCSYLGLTSKSLGEVSMGRISGIVSGSGAYDLEFFMDSFGGGTYGTGLTPVKSSRIDNMITYRSPTFAGFQTTLQYSMKTDGNEEGNENTSAVNRFYAGGIRYNLNKLNLVAAYEETDWGRNTTAKASTSKKVATLGGSYRFDPVTIYLQGQYFNGVNKLDGFSEAKNIKGFGIYGGTQFWFGLSSWQSMVYYRNYKVDTINGINHHRASLIGVATKYLYRPSKSIDMYIGAGFSRWDGQNSKTKKFTKDHNINVFTGITKYF</sequence>
<evidence type="ECO:0000256" key="2">
    <source>
        <dbReference type="ARBA" id="ARBA00007539"/>
    </source>
</evidence>
<gene>
    <name evidence="14" type="ORF">ADH67_08770</name>
</gene>
<keyword evidence="15" id="KW-1185">Reference proteome</keyword>
<dbReference type="EMBL" id="NHMP01000005">
    <property type="protein sequence ID" value="OXE47243.1"/>
    <property type="molecule type" value="Genomic_DNA"/>
</dbReference>
<evidence type="ECO:0000256" key="5">
    <source>
        <dbReference type="ARBA" id="ARBA00022452"/>
    </source>
</evidence>
<feature type="domain" description="Porin" evidence="13">
    <location>
        <begin position="13"/>
        <end position="340"/>
    </location>
</feature>
<dbReference type="SUPFAM" id="SSF56935">
    <property type="entry name" value="Porins"/>
    <property type="match status" value="1"/>
</dbReference>
<dbReference type="GO" id="GO:0034220">
    <property type="term" value="P:monoatomic ion transmembrane transport"/>
    <property type="evidence" value="ECO:0007669"/>
    <property type="project" value="InterPro"/>
</dbReference>
<dbReference type="GeneID" id="78362200"/>
<evidence type="ECO:0000256" key="10">
    <source>
        <dbReference type="ARBA" id="ARBA00023136"/>
    </source>
</evidence>
<dbReference type="Proteomes" id="UP000214610">
    <property type="component" value="Unassembled WGS sequence"/>
</dbReference>
<evidence type="ECO:0000256" key="9">
    <source>
        <dbReference type="ARBA" id="ARBA00023114"/>
    </source>
</evidence>
<evidence type="ECO:0000256" key="7">
    <source>
        <dbReference type="ARBA" id="ARBA00022729"/>
    </source>
</evidence>
<keyword evidence="8" id="KW-0406">Ion transport</keyword>
<dbReference type="RefSeq" id="WP_066594291.1">
    <property type="nucleotide sequence ID" value="NZ_CAJTBZ010000008.1"/>
</dbReference>
<comment type="subunit">
    <text evidence="3">Homotrimer.</text>
</comment>
<comment type="caution">
    <text evidence="14">The sequence shown here is derived from an EMBL/GenBank/DDBJ whole genome shotgun (WGS) entry which is preliminary data.</text>
</comment>
<dbReference type="AlphaFoldDB" id="A0A227KHY9"/>
<evidence type="ECO:0000313" key="14">
    <source>
        <dbReference type="EMBL" id="OXE47243.1"/>
    </source>
</evidence>
<name>A0A227KHY9_9BURK</name>
<evidence type="ECO:0000256" key="4">
    <source>
        <dbReference type="ARBA" id="ARBA00022448"/>
    </source>
</evidence>
<comment type="subcellular location">
    <subcellularLocation>
        <location evidence="1">Cell outer membrane</location>
        <topology evidence="1">Multi-pass membrane protein</topology>
    </subcellularLocation>
</comment>
<organism evidence="14 15">
    <name type="scientific">Turicimonas muris</name>
    <dbReference type="NCBI Taxonomy" id="1796652"/>
    <lineage>
        <taxon>Bacteria</taxon>
        <taxon>Pseudomonadati</taxon>
        <taxon>Pseudomonadota</taxon>
        <taxon>Betaproteobacteria</taxon>
        <taxon>Burkholderiales</taxon>
        <taxon>Sutterellaceae</taxon>
        <taxon>Turicimonas</taxon>
    </lineage>
</organism>
<keyword evidence="7 12" id="KW-0732">Signal</keyword>
<keyword evidence="6" id="KW-0812">Transmembrane</keyword>
<protein>
    <submittedName>
        <fullName evidence="14">Porin</fullName>
    </submittedName>
</protein>
<evidence type="ECO:0000256" key="11">
    <source>
        <dbReference type="ARBA" id="ARBA00023237"/>
    </source>
</evidence>
<dbReference type="Pfam" id="PF13609">
    <property type="entry name" value="Porin_4"/>
    <property type="match status" value="1"/>
</dbReference>
<reference evidence="15" key="1">
    <citation type="submission" date="2017-05" db="EMBL/GenBank/DDBJ databases">
        <title>Improved OligoMM genomes.</title>
        <authorList>
            <person name="Garzetti D."/>
        </authorList>
    </citation>
    <scope>NUCLEOTIDE SEQUENCE [LARGE SCALE GENOMIC DNA]</scope>
    <source>
        <strain evidence="15">YL45</strain>
    </source>
</reference>
<keyword evidence="5" id="KW-1134">Transmembrane beta strand</keyword>
<evidence type="ECO:0000256" key="6">
    <source>
        <dbReference type="ARBA" id="ARBA00022692"/>
    </source>
</evidence>
<evidence type="ECO:0000259" key="13">
    <source>
        <dbReference type="Pfam" id="PF13609"/>
    </source>
</evidence>
<dbReference type="PANTHER" id="PTHR34501:SF9">
    <property type="entry name" value="MAJOR OUTER MEMBRANE PROTEIN P.IA"/>
    <property type="match status" value="1"/>
</dbReference>
<evidence type="ECO:0000256" key="1">
    <source>
        <dbReference type="ARBA" id="ARBA00004571"/>
    </source>
</evidence>
<dbReference type="CDD" id="cd00342">
    <property type="entry name" value="gram_neg_porins"/>
    <property type="match status" value="1"/>
</dbReference>
<evidence type="ECO:0000256" key="8">
    <source>
        <dbReference type="ARBA" id="ARBA00023065"/>
    </source>
</evidence>
<accession>A0A227KHY9</accession>
<keyword evidence="11" id="KW-0998">Cell outer membrane</keyword>
<keyword evidence="4" id="KW-0813">Transport</keyword>
<dbReference type="PANTHER" id="PTHR34501">
    <property type="entry name" value="PROTEIN YDDL-RELATED"/>
    <property type="match status" value="1"/>
</dbReference>
<comment type="similarity">
    <text evidence="2">Belongs to the Gram-negative porin family.</text>
</comment>
<evidence type="ECO:0000256" key="12">
    <source>
        <dbReference type="SAM" id="SignalP"/>
    </source>
</evidence>
<keyword evidence="10" id="KW-0472">Membrane</keyword>
<dbReference type="InterPro" id="IPR033900">
    <property type="entry name" value="Gram_neg_porin_domain"/>
</dbReference>
<dbReference type="InterPro" id="IPR050298">
    <property type="entry name" value="Gram-neg_bact_OMP"/>
</dbReference>
<dbReference type="PRINTS" id="PR00183">
    <property type="entry name" value="ECOLIPORIN"/>
</dbReference>
<dbReference type="GO" id="GO:0015288">
    <property type="term" value="F:porin activity"/>
    <property type="evidence" value="ECO:0007669"/>
    <property type="project" value="UniProtKB-KW"/>
</dbReference>
<dbReference type="InterPro" id="IPR001897">
    <property type="entry name" value="Porin_gammaproteobac"/>
</dbReference>